<reference evidence="3 4" key="1">
    <citation type="submission" date="2020-08" db="EMBL/GenBank/DDBJ databases">
        <title>Sequencing the genomes of 1000 actinobacteria strains.</title>
        <authorList>
            <person name="Klenk H.-P."/>
        </authorList>
    </citation>
    <scope>NUCLEOTIDE SEQUENCE [LARGE SCALE GENOMIC DNA]</scope>
    <source>
        <strain evidence="3 4">DSM 12511</strain>
    </source>
</reference>
<evidence type="ECO:0000259" key="2">
    <source>
        <dbReference type="Pfam" id="PF09130"/>
    </source>
</evidence>
<dbReference type="Gene3D" id="1.10.1040.10">
    <property type="entry name" value="N-(1-d-carboxylethyl)-l-norvaline Dehydrogenase, domain 2"/>
    <property type="match status" value="1"/>
</dbReference>
<proteinExistence type="predicted"/>
<name>A0A7X0FNA0_9MICO</name>
<dbReference type="InterPro" id="IPR036291">
    <property type="entry name" value="NAD(P)-bd_dom_sf"/>
</dbReference>
<evidence type="ECO:0000313" key="3">
    <source>
        <dbReference type="EMBL" id="MBB6390623.1"/>
    </source>
</evidence>
<dbReference type="AlphaFoldDB" id="A0A7X0FNA0"/>
<protein>
    <submittedName>
        <fullName evidence="3">3-hydroxyisobutyrate dehydrogenase-like beta-hydroxyacid dehydrogenase</fullName>
    </submittedName>
</protein>
<dbReference type="GO" id="GO:0050661">
    <property type="term" value="F:NADP binding"/>
    <property type="evidence" value="ECO:0007669"/>
    <property type="project" value="InterPro"/>
</dbReference>
<feature type="domain" description="Phosphogluconate dehydrogenase NAD-binding putative C-terminal" evidence="2">
    <location>
        <begin position="182"/>
        <end position="252"/>
    </location>
</feature>
<dbReference type="InterPro" id="IPR013328">
    <property type="entry name" value="6PGD_dom2"/>
</dbReference>
<dbReference type="SUPFAM" id="SSF48179">
    <property type="entry name" value="6-phosphogluconate dehydrogenase C-terminal domain-like"/>
    <property type="match status" value="1"/>
</dbReference>
<dbReference type="InterPro" id="IPR015814">
    <property type="entry name" value="Pgluconate_DH_NAD-bd_C"/>
</dbReference>
<dbReference type="Pfam" id="PF09130">
    <property type="entry name" value="DUF1932"/>
    <property type="match status" value="1"/>
</dbReference>
<evidence type="ECO:0000259" key="1">
    <source>
        <dbReference type="Pfam" id="PF03446"/>
    </source>
</evidence>
<dbReference type="EMBL" id="JACHML010000001">
    <property type="protein sequence ID" value="MBB6390623.1"/>
    <property type="molecule type" value="Genomic_DNA"/>
</dbReference>
<dbReference type="InterPro" id="IPR008927">
    <property type="entry name" value="6-PGluconate_DH-like_C_sf"/>
</dbReference>
<dbReference type="Proteomes" id="UP000537775">
    <property type="component" value="Unassembled WGS sequence"/>
</dbReference>
<dbReference type="Gene3D" id="3.40.50.720">
    <property type="entry name" value="NAD(P)-binding Rossmann-like Domain"/>
    <property type="match status" value="1"/>
</dbReference>
<dbReference type="InterPro" id="IPR006115">
    <property type="entry name" value="6PGDH_NADP-bd"/>
</dbReference>
<sequence length="262" mass="27169">MTTIAIMGHGEAGRAYAEGLLGAGAHVRAYDPYRRVDVPGVHEAVTVADALVGAEAVLSLVTAAESRVAAADVFAAAPAPVVYIDMNTSAPDLKREIAGMAEEAGVDMADVAILAPVMRAGHRTPLIASGSGAVRAAEILGPLGAPVTVVDGPPGAAARLKLLRSVFMKGLAALVIEGTSAARAEGAEEWLRGQISTELGPSGADLVDRLVEGTYLHAVRREHEMRDALALLEETGRPTDMTRATLAWLERIVSAQGEPNRS</sequence>
<dbReference type="Pfam" id="PF03446">
    <property type="entry name" value="NAD_binding_2"/>
    <property type="match status" value="1"/>
</dbReference>
<dbReference type="SUPFAM" id="SSF51735">
    <property type="entry name" value="NAD(P)-binding Rossmann-fold domains"/>
    <property type="match status" value="1"/>
</dbReference>
<comment type="caution">
    <text evidence="3">The sequence shown here is derived from an EMBL/GenBank/DDBJ whole genome shotgun (WGS) entry which is preliminary data.</text>
</comment>
<dbReference type="RefSeq" id="WP_184749851.1">
    <property type="nucleotide sequence ID" value="NZ_BAAAJR010000003.1"/>
</dbReference>
<keyword evidence="4" id="KW-1185">Reference proteome</keyword>
<evidence type="ECO:0000313" key="4">
    <source>
        <dbReference type="Proteomes" id="UP000537775"/>
    </source>
</evidence>
<feature type="domain" description="6-phosphogluconate dehydrogenase NADP-binding" evidence="1">
    <location>
        <begin position="3"/>
        <end position="148"/>
    </location>
</feature>
<accession>A0A7X0FNA0</accession>
<organism evidence="3 4">
    <name type="scientific">Microbacterium thalassium</name>
    <dbReference type="NCBI Taxonomy" id="362649"/>
    <lineage>
        <taxon>Bacteria</taxon>
        <taxon>Bacillati</taxon>
        <taxon>Actinomycetota</taxon>
        <taxon>Actinomycetes</taxon>
        <taxon>Micrococcales</taxon>
        <taxon>Microbacteriaceae</taxon>
        <taxon>Microbacterium</taxon>
    </lineage>
</organism>
<gene>
    <name evidence="3" type="ORF">HD594_000936</name>
</gene>